<evidence type="ECO:0000256" key="4">
    <source>
        <dbReference type="SAM" id="MobiDB-lite"/>
    </source>
</evidence>
<dbReference type="InterPro" id="IPR055372">
    <property type="entry name" value="CBM96"/>
</dbReference>
<dbReference type="Pfam" id="PF03009">
    <property type="entry name" value="GDPD"/>
    <property type="match status" value="1"/>
</dbReference>
<dbReference type="Pfam" id="PF00395">
    <property type="entry name" value="SLH"/>
    <property type="match status" value="3"/>
</dbReference>
<evidence type="ECO:0000256" key="2">
    <source>
        <dbReference type="ARBA" id="ARBA00022525"/>
    </source>
</evidence>
<feature type="domain" description="GP-PDE" evidence="6">
    <location>
        <begin position="559"/>
        <end position="820"/>
    </location>
</feature>
<dbReference type="Pfam" id="PF24517">
    <property type="entry name" value="CBM96"/>
    <property type="match status" value="2"/>
</dbReference>
<evidence type="ECO:0000256" key="1">
    <source>
        <dbReference type="ARBA" id="ARBA00004613"/>
    </source>
</evidence>
<dbReference type="PANTHER" id="PTHR46320">
    <property type="entry name" value="GLYCEROPHOSPHODIESTER PHOSPHODIESTERASE 1"/>
    <property type="match status" value="1"/>
</dbReference>
<evidence type="ECO:0000259" key="6">
    <source>
        <dbReference type="PROSITE" id="PS51704"/>
    </source>
</evidence>
<keyword evidence="2" id="KW-0964">Secreted</keyword>
<dbReference type="PROSITE" id="PS51272">
    <property type="entry name" value="SLH"/>
    <property type="match status" value="3"/>
</dbReference>
<evidence type="ECO:0000313" key="8">
    <source>
        <dbReference type="Proteomes" id="UP000665561"/>
    </source>
</evidence>
<dbReference type="Pfam" id="PF12733">
    <property type="entry name" value="Cadherin-like"/>
    <property type="match status" value="5"/>
</dbReference>
<dbReference type="InterPro" id="IPR032160">
    <property type="entry name" value="DUF4996"/>
</dbReference>
<gene>
    <name evidence="7" type="ORF">GT019_00035</name>
</gene>
<evidence type="ECO:0000313" key="7">
    <source>
        <dbReference type="EMBL" id="NBD22250.1"/>
    </source>
</evidence>
<dbReference type="Pfam" id="PF02368">
    <property type="entry name" value="Big_2"/>
    <property type="match status" value="3"/>
</dbReference>
<name>A0ABW9XI21_9BACL</name>
<dbReference type="PROSITE" id="PS51704">
    <property type="entry name" value="GP_PDE"/>
    <property type="match status" value="1"/>
</dbReference>
<sequence length="2186" mass="232136">MNAIKNNSGQRLLAGVMTLLLLWSALAALFPARILAASEEEPALASLSISSGSLSPAFQSTHTSYAANVADSVNALSLTPTASDSEASISVSINGDADIPVASGAASPSLPLEIGRNVIAVRVESADGQSRTDYSIALTKTAIVLQQGAGYAGQKDAHVSEGKHGSKNTGANEAIEVGYFDPLKTDRKWGLFQFDVSSIPQGALVKDARLELNLIDMRVRSGAKYDKTLNLYKITSAWEEGTGAGYDGTAGAPGVVWGTKPGFDETAALDSKVVGTTLGTWYDWGLTELAQKWIDGSEANNGVILKEIDSASDGETTPSTKDFASAQQSNASIRPKLALNYEMPLTGIRMASEPVELVAGQAPVELADYAFPRPLNAHLDEALAWSSSDAAVATVDAAGTVTPVGPGTAEIQVTATGNGTSYSDTVQVTVTELNVQGVLSGLEVKGAAIVPGFKSEVHEYTLEVPLNAKEVYLTPTAFEQDAVITVTADGAEPQTVASGSLSQAVPLQQDATRVDVKVESQHADEPGKTGVYTVLIKHRETGGTGDQIIRDFLDPNGRVLVVAHRGNWLNGMPENGLNSIRASIEEGVDMVELDIRTTSDGVPVLMHDDSVNRTTNGSGNVGSLTLAQIKQLCLRNSNGTISNPCETIPTLEEAMTVARGHIMVNLDIKNANWDTMWDILVRTDTTDHALYKTGSDKSSTAAWMAKFHQSAVQPLFMQLTSDPGTARDFMNPATTPFTVNAFEISFNDDNAPIVDPALISELRAAGARIWVNTIFSVPGLVGRHGDYAFLSDPNAGYPWLLNRGVNMIQTDTTALLLHYLEAREGNPQTGVTQTTVLQNGAGGYAGTSDTQIVELPANDANSHNFGHYMQLKVGPQQPVLPMMNGNVSGKVATVSATGTSPDKEGKDNLIDYGLGAKWLAFQNQAVVTFAMKAPVAVNGYALSSANDTPARDPKDWTFEGSNDGQHWDVLDTRTEQSFADRFTTNSYRNIGNQTAYAMYRFNFTANHGDGYLQIAEIQLSDGSAVKPDMPATQDHRNGLMRFDLSSIPKGAKIVSAKLGLYMLEAGIADETLVQGISVHRVTESWNEGEGTGDNGSAVPSGKNWTTWETRPTYDTVPSVTASIDKQAYRWNEIDMTGLAKGWMEQPASNFGFLLEGKDKAYAFASSDNVLEWRPKLELTYTIPATGVTITPSELTLEAGEQSKLSASVLPDYALNRDVTWSSNNEAVATIDSTGTVHAISKGSAVMTATTVDGGHTASMTVTVTRPQATGSLQELRLSAGEFTTPFQPETTTYAAAVPETYNHLAITPIAEDEDAVIALSVNGETPTQIASGQQSSSFPLEIGDNRIIVTVSIGGTIMKTYDVTVPKAAVALQQGVDGYAGTADTQLSQGTGSTGNKYYQYNLGGQHGIEVGYYNQSASDQKYGLIRFDNLPIPEGAIVSEATLNLYHYAQRSTNRPFDIFAHRANAPWTEGSGGSGDSNDGSPGQAGEVTWENYITNGTDPFASAPSATVNVNDDPAWYAFNLSGDVQQWIDTPANNYGVVLKTTTYQDASNPEMTGTKRFRTKDYTDVSQRPYLRIVYTMPIQAITLDRSELDLLLGGSGSKLVATIKPLNVADRSVRWTSSDENVAAVDADGNVTAVGEGTATITAANAVGGEAHASVRVRKSGVSADLNGLQLTAGQLSPAFAKDLYEYKVLVPAGSDAIQVTPDAVDERASITVRTGDGEPVEVKSGTASMPIAAVDGTTIVVAVTSEDGQAKREYRIVVERSAALTDIGLSAGSLSPAFAPDRLQYTVEVPNSVTELKLRPAARDASLSIVIGLPDGVERTVASGEESEAIALQTGVNLVTLEARAAGVADRTIYTIAVHRQAPADSGHTVVVQQPAAPAGETKKLGDELTVDIPQENQGLGLKLRKLEAGTDTAPYKLISPVYAIETDSGRKLSKAITLSIQFDASSLGGGRASVFRLDETGHQWIELGGYVKDGTITVATLEIGKFAVYSVDGEQKPELPNPTWSDVNGHWAAAEITEAVKLGILTGYPDGSMKPDAQLTRAQFSAMLVRALGLSEAHDLSGFADRKDIPAWAEESLGAAVAAGIVTGYEDGTLLPNKSIDRAEMITMLVRAFQLGKNEQSPIVFKDEDKLPDWSKASIHSAAGLGIIEGYQGEFRPANGATRAEAVTVILRTLSIAK</sequence>
<dbReference type="InterPro" id="IPR030395">
    <property type="entry name" value="GP_PDE_dom"/>
</dbReference>
<dbReference type="InterPro" id="IPR025883">
    <property type="entry name" value="Cadherin-like_domain"/>
</dbReference>
<dbReference type="EMBL" id="JAAAMV010000001">
    <property type="protein sequence ID" value="NBD22250.1"/>
    <property type="molecule type" value="Genomic_DNA"/>
</dbReference>
<protein>
    <submittedName>
        <fullName evidence="7">DNRLRE domain-containing protein</fullName>
    </submittedName>
</protein>
<dbReference type="Proteomes" id="UP000665561">
    <property type="component" value="Unassembled WGS sequence"/>
</dbReference>
<dbReference type="SMART" id="SM00635">
    <property type="entry name" value="BID_2"/>
    <property type="match status" value="3"/>
</dbReference>
<dbReference type="InterPro" id="IPR003343">
    <property type="entry name" value="Big_2"/>
</dbReference>
<comment type="caution">
    <text evidence="7">The sequence shown here is derived from an EMBL/GenBank/DDBJ whole genome shotgun (WGS) entry which is preliminary data.</text>
</comment>
<evidence type="ECO:0000256" key="3">
    <source>
        <dbReference type="ARBA" id="ARBA00022729"/>
    </source>
</evidence>
<comment type="subcellular location">
    <subcellularLocation>
        <location evidence="1">Secreted</location>
    </subcellularLocation>
</comment>
<dbReference type="InterPro" id="IPR017946">
    <property type="entry name" value="PLC-like_Pdiesterase_TIM-brl"/>
</dbReference>
<feature type="region of interest" description="Disordered" evidence="4">
    <location>
        <begin position="1469"/>
        <end position="1488"/>
    </location>
</feature>
<dbReference type="NCBIfam" id="NF033679">
    <property type="entry name" value="DNRLRE_dom"/>
    <property type="match status" value="3"/>
</dbReference>
<dbReference type="SUPFAM" id="SSF51695">
    <property type="entry name" value="PLC-like phosphodiesterases"/>
    <property type="match status" value="1"/>
</dbReference>
<organism evidence="7 8">
    <name type="scientific">Paenibacillus glycinis</name>
    <dbReference type="NCBI Taxonomy" id="2697035"/>
    <lineage>
        <taxon>Bacteria</taxon>
        <taxon>Bacillati</taxon>
        <taxon>Bacillota</taxon>
        <taxon>Bacilli</taxon>
        <taxon>Bacillales</taxon>
        <taxon>Paenibacillaceae</taxon>
        <taxon>Paenibacillus</taxon>
    </lineage>
</organism>
<dbReference type="CDD" id="cd08566">
    <property type="entry name" value="GDPD_AtGDE_like"/>
    <property type="match status" value="1"/>
</dbReference>
<dbReference type="Gene3D" id="2.60.40.1080">
    <property type="match status" value="3"/>
</dbReference>
<feature type="region of interest" description="Disordered" evidence="4">
    <location>
        <begin position="1085"/>
        <end position="1105"/>
    </location>
</feature>
<dbReference type="RefSeq" id="WP_161739948.1">
    <property type="nucleotide sequence ID" value="NZ_JAAAMV010000001.1"/>
</dbReference>
<accession>A0ABW9XI21</accession>
<evidence type="ECO:0000259" key="5">
    <source>
        <dbReference type="PROSITE" id="PS51272"/>
    </source>
</evidence>
<feature type="domain" description="SLH" evidence="5">
    <location>
        <begin position="2133"/>
        <end position="2186"/>
    </location>
</feature>
<feature type="domain" description="SLH" evidence="5">
    <location>
        <begin position="2071"/>
        <end position="2131"/>
    </location>
</feature>
<dbReference type="SUPFAM" id="SSF49785">
    <property type="entry name" value="Galactose-binding domain-like"/>
    <property type="match status" value="1"/>
</dbReference>
<reference evidence="7 8" key="1">
    <citation type="submission" date="2020-01" db="EMBL/GenBank/DDBJ databases">
        <title>Paenibacillus soybeanensis sp. nov. isolated from the nodules of soybean (Glycine max(L.) Merr).</title>
        <authorList>
            <person name="Wang H."/>
        </authorList>
    </citation>
    <scope>NUCLEOTIDE SEQUENCE [LARGE SCALE GENOMIC DNA]</scope>
    <source>
        <strain evidence="7 8">T1</strain>
    </source>
</reference>
<keyword evidence="8" id="KW-1185">Reference proteome</keyword>
<dbReference type="SUPFAM" id="SSF49373">
    <property type="entry name" value="Invasin/intimin cell-adhesion fragments"/>
    <property type="match status" value="3"/>
</dbReference>
<dbReference type="Pfam" id="PF16387">
    <property type="entry name" value="DUF4996"/>
    <property type="match status" value="1"/>
</dbReference>
<dbReference type="Gene3D" id="2.60.120.260">
    <property type="entry name" value="Galactose-binding domain-like"/>
    <property type="match status" value="1"/>
</dbReference>
<dbReference type="Gene3D" id="3.20.20.190">
    <property type="entry name" value="Phosphatidylinositol (PI) phosphodiesterase"/>
    <property type="match status" value="1"/>
</dbReference>
<dbReference type="InterPro" id="IPR008979">
    <property type="entry name" value="Galactose-bd-like_sf"/>
</dbReference>
<dbReference type="InterPro" id="IPR008964">
    <property type="entry name" value="Invasin/intimin_cell_adhesion"/>
</dbReference>
<keyword evidence="3" id="KW-0732">Signal</keyword>
<feature type="domain" description="SLH" evidence="5">
    <location>
        <begin position="2007"/>
        <end position="2070"/>
    </location>
</feature>
<dbReference type="PANTHER" id="PTHR46320:SF1">
    <property type="entry name" value="GLYCEROPHOSPHODIESTER PHOSPHODIESTERASE 1"/>
    <property type="match status" value="1"/>
</dbReference>
<dbReference type="InterPro" id="IPR001119">
    <property type="entry name" value="SLH_dom"/>
</dbReference>
<proteinExistence type="predicted"/>